<dbReference type="AlphaFoldDB" id="A0A4Q7VE72"/>
<dbReference type="Pfam" id="PF03892">
    <property type="entry name" value="NapB"/>
    <property type="match status" value="1"/>
</dbReference>
<organism evidence="17 18">
    <name type="scientific">Rivibacter subsaxonicus</name>
    <dbReference type="NCBI Taxonomy" id="457575"/>
    <lineage>
        <taxon>Bacteria</taxon>
        <taxon>Pseudomonadati</taxon>
        <taxon>Pseudomonadota</taxon>
        <taxon>Betaproteobacteria</taxon>
        <taxon>Burkholderiales</taxon>
        <taxon>Rivibacter</taxon>
    </lineage>
</organism>
<dbReference type="SUPFAM" id="SSF48695">
    <property type="entry name" value="Multiheme cytochromes"/>
    <property type="match status" value="1"/>
</dbReference>
<name>A0A4Q7VE72_9BURK</name>
<dbReference type="GO" id="GO:0046872">
    <property type="term" value="F:metal ion binding"/>
    <property type="evidence" value="ECO:0007669"/>
    <property type="project" value="UniProtKB-KW"/>
</dbReference>
<keyword evidence="9 13" id="KW-0574">Periplasm</keyword>
<dbReference type="RefSeq" id="WP_130434346.1">
    <property type="nucleotide sequence ID" value="NZ_SHKP01000008.1"/>
</dbReference>
<evidence type="ECO:0000256" key="10">
    <source>
        <dbReference type="ARBA" id="ARBA00022982"/>
    </source>
</evidence>
<comment type="caution">
    <text evidence="17">The sequence shown here is derived from an EMBL/GenBank/DDBJ whole genome shotgun (WGS) entry which is preliminary data.</text>
</comment>
<evidence type="ECO:0000256" key="9">
    <source>
        <dbReference type="ARBA" id="ARBA00022764"/>
    </source>
</evidence>
<comment type="subunit">
    <text evidence="13">Component of the periplasmic nitrate reductase NapAB complex composed of NapA and NapB.</text>
</comment>
<dbReference type="PANTHER" id="PTHR38604">
    <property type="entry name" value="PERIPLASMIC NITRATE REDUCTASE, ELECTRON TRANSFER SUBUNIT"/>
    <property type="match status" value="1"/>
</dbReference>
<evidence type="ECO:0000256" key="3">
    <source>
        <dbReference type="ARBA" id="ARBA00007368"/>
    </source>
</evidence>
<feature type="binding site" description="axial binding residue" evidence="15">
    <location>
        <position position="86"/>
    </location>
    <ligand>
        <name>heme c</name>
        <dbReference type="ChEBI" id="CHEBI:61717"/>
        <label>1</label>
    </ligand>
    <ligandPart>
        <name>Fe</name>
        <dbReference type="ChEBI" id="CHEBI:18248"/>
    </ligandPart>
</feature>
<feature type="signal peptide" evidence="16">
    <location>
        <begin position="1"/>
        <end position="23"/>
    </location>
</feature>
<evidence type="ECO:0000256" key="6">
    <source>
        <dbReference type="ARBA" id="ARBA00022617"/>
    </source>
</evidence>
<feature type="binding site" description="axial binding residue" evidence="15">
    <location>
        <position position="126"/>
    </location>
    <ligand>
        <name>heme c</name>
        <dbReference type="ChEBI" id="CHEBI:61717"/>
        <label>2</label>
    </ligand>
    <ligandPart>
        <name>Fe</name>
        <dbReference type="ChEBI" id="CHEBI:18248"/>
    </ligandPart>
</feature>
<keyword evidence="11 15" id="KW-0408">Iron</keyword>
<keyword evidence="5 13" id="KW-0813">Transport</keyword>
<dbReference type="Proteomes" id="UP000293671">
    <property type="component" value="Unassembled WGS sequence"/>
</dbReference>
<evidence type="ECO:0000256" key="4">
    <source>
        <dbReference type="ARBA" id="ARBA00013773"/>
    </source>
</evidence>
<dbReference type="PANTHER" id="PTHR38604:SF1">
    <property type="entry name" value="PERIPLASMIC NITRATE REDUCTASE, ELECTRON TRANSFER SUBUNIT"/>
    <property type="match status" value="1"/>
</dbReference>
<keyword evidence="18" id="KW-1185">Reference proteome</keyword>
<dbReference type="Gene3D" id="1.10.1130.10">
    <property type="entry name" value="Flavocytochrome C3, Chain A"/>
    <property type="match status" value="1"/>
</dbReference>
<evidence type="ECO:0000256" key="13">
    <source>
        <dbReference type="PIRNR" id="PIRNR006105"/>
    </source>
</evidence>
<evidence type="ECO:0000256" key="12">
    <source>
        <dbReference type="ARBA" id="ARBA00031832"/>
    </source>
</evidence>
<keyword evidence="7 15" id="KW-0479">Metal-binding</keyword>
<keyword evidence="8 16" id="KW-0732">Signal</keyword>
<sequence>MRLRFAWMVLAACLLGTLLPAHAAPLVDAMRGATPVGEPTSPPPMPPVENRDQRRGRAFAMQPPTIPHKIDGYQLDKNFNRCLFCHARERTAETQAVPLSVTHYMDRSGNVLAEISPRRYFCLQCHVTQVEGKALVVNDFKDATAVMRARDAAPAPKKK</sequence>
<accession>A0A4Q7VE72</accession>
<evidence type="ECO:0000256" key="14">
    <source>
        <dbReference type="PIRSR" id="PIRSR006105-1"/>
    </source>
</evidence>
<dbReference type="InterPro" id="IPR005591">
    <property type="entry name" value="NapB"/>
</dbReference>
<comment type="function">
    <text evidence="1">Electron transfer subunit of the periplasmic nitrate reductase complex NapAB. Receives electrons from the membrane-anchored tetraheme c-type NapC protein and transfers these to NapA subunit, thus allowing electron flow between membrane and periplasm. Essential for periplasmic nitrate reduction with nitrate as the terminal electron acceptor.</text>
</comment>
<feature type="binding site" description="axial binding residue" evidence="15">
    <location>
        <position position="103"/>
    </location>
    <ligand>
        <name>heme c</name>
        <dbReference type="ChEBI" id="CHEBI:61717"/>
        <label>2</label>
    </ligand>
    <ligandPart>
        <name>Fe</name>
        <dbReference type="ChEBI" id="CHEBI:18248"/>
    </ligandPart>
</feature>
<evidence type="ECO:0000256" key="16">
    <source>
        <dbReference type="SAM" id="SignalP"/>
    </source>
</evidence>
<evidence type="ECO:0000256" key="11">
    <source>
        <dbReference type="ARBA" id="ARBA00023004"/>
    </source>
</evidence>
<evidence type="ECO:0000313" key="18">
    <source>
        <dbReference type="Proteomes" id="UP000293671"/>
    </source>
</evidence>
<protein>
    <recommendedName>
        <fullName evidence="4 13">Periplasmic nitrate reductase, electron transfer subunit</fullName>
    </recommendedName>
    <alternativeName>
        <fullName evidence="12 13">Diheme cytochrome c NapB</fullName>
    </alternativeName>
</protein>
<dbReference type="GO" id="GO:0009061">
    <property type="term" value="P:anaerobic respiration"/>
    <property type="evidence" value="ECO:0007669"/>
    <property type="project" value="InterPro"/>
</dbReference>
<dbReference type="InterPro" id="IPR036280">
    <property type="entry name" value="Multihaem_cyt_sf"/>
</dbReference>
<dbReference type="PIRSF" id="PIRSF006105">
    <property type="entry name" value="NapB"/>
    <property type="match status" value="1"/>
</dbReference>
<evidence type="ECO:0000256" key="15">
    <source>
        <dbReference type="PIRSR" id="PIRSR006105-2"/>
    </source>
</evidence>
<feature type="binding site" description="covalent" evidence="14">
    <location>
        <position position="85"/>
    </location>
    <ligand>
        <name>heme c</name>
        <dbReference type="ChEBI" id="CHEBI:61717"/>
        <label>1</label>
    </ligand>
</feature>
<dbReference type="FunFam" id="1.10.1130.10:FF:000001">
    <property type="entry name" value="Periplasmic nitrate reductase, electron transfer subunit"/>
    <property type="match status" value="1"/>
</dbReference>
<reference evidence="17 18" key="1">
    <citation type="submission" date="2019-02" db="EMBL/GenBank/DDBJ databases">
        <title>Genomic Encyclopedia of Type Strains, Phase IV (KMG-IV): sequencing the most valuable type-strain genomes for metagenomic binning, comparative biology and taxonomic classification.</title>
        <authorList>
            <person name="Goeker M."/>
        </authorList>
    </citation>
    <scope>NUCLEOTIDE SEQUENCE [LARGE SCALE GENOMIC DNA]</scope>
    <source>
        <strain evidence="17 18">DSM 19570</strain>
    </source>
</reference>
<feature type="binding site" description="covalent" evidence="14">
    <location>
        <position position="82"/>
    </location>
    <ligand>
        <name>heme c</name>
        <dbReference type="ChEBI" id="CHEBI:61717"/>
        <label>1</label>
    </ligand>
</feature>
<dbReference type="GO" id="GO:0042597">
    <property type="term" value="C:periplasmic space"/>
    <property type="evidence" value="ECO:0007669"/>
    <property type="project" value="UniProtKB-SubCell"/>
</dbReference>
<evidence type="ECO:0000256" key="1">
    <source>
        <dbReference type="ARBA" id="ARBA00002599"/>
    </source>
</evidence>
<keyword evidence="10 13" id="KW-0249">Electron transport</keyword>
<comment type="subcellular location">
    <subcellularLocation>
        <location evidence="2 13">Periplasm</location>
    </subcellularLocation>
</comment>
<feature type="chain" id="PRO_5020292194" description="Periplasmic nitrate reductase, electron transfer subunit" evidence="16">
    <location>
        <begin position="24"/>
        <end position="159"/>
    </location>
</feature>
<evidence type="ECO:0000256" key="2">
    <source>
        <dbReference type="ARBA" id="ARBA00004418"/>
    </source>
</evidence>
<gene>
    <name evidence="17" type="ORF">EV670_3399</name>
</gene>
<evidence type="ECO:0000256" key="8">
    <source>
        <dbReference type="ARBA" id="ARBA00022729"/>
    </source>
</evidence>
<comment type="PTM">
    <text evidence="14">Binds 2 heme C groups per subunit.</text>
</comment>
<keyword evidence="6 14" id="KW-0349">Heme</keyword>
<comment type="similarity">
    <text evidence="3 13">Belongs to the NapB family.</text>
</comment>
<evidence type="ECO:0000256" key="7">
    <source>
        <dbReference type="ARBA" id="ARBA00022723"/>
    </source>
</evidence>
<feature type="binding site" description="covalent" evidence="14">
    <location>
        <position position="122"/>
    </location>
    <ligand>
        <name>heme c</name>
        <dbReference type="ChEBI" id="CHEBI:61717"/>
        <label>2</label>
    </ligand>
</feature>
<dbReference type="OrthoDB" id="13290at2"/>
<evidence type="ECO:0000256" key="5">
    <source>
        <dbReference type="ARBA" id="ARBA00022448"/>
    </source>
</evidence>
<proteinExistence type="inferred from homology"/>
<feature type="binding site" description="axial binding residue" evidence="15">
    <location>
        <position position="68"/>
    </location>
    <ligand>
        <name>heme c</name>
        <dbReference type="ChEBI" id="CHEBI:61717"/>
        <label>1</label>
    </ligand>
    <ligandPart>
        <name>Fe</name>
        <dbReference type="ChEBI" id="CHEBI:18248"/>
    </ligandPart>
</feature>
<evidence type="ECO:0000313" key="17">
    <source>
        <dbReference type="EMBL" id="RZT93843.1"/>
    </source>
</evidence>
<dbReference type="EMBL" id="SHKP01000008">
    <property type="protein sequence ID" value="RZT93843.1"/>
    <property type="molecule type" value="Genomic_DNA"/>
</dbReference>
<feature type="binding site" description="covalent" evidence="14">
    <location>
        <position position="125"/>
    </location>
    <ligand>
        <name>heme c</name>
        <dbReference type="ChEBI" id="CHEBI:61717"/>
        <label>2</label>
    </ligand>
</feature>